<organism evidence="1 2">
    <name type="scientific">Trichophyton equinum (strain ATCC MYA-4606 / CBS 127.97)</name>
    <name type="common">Horse ringworm fungus</name>
    <dbReference type="NCBI Taxonomy" id="559882"/>
    <lineage>
        <taxon>Eukaryota</taxon>
        <taxon>Fungi</taxon>
        <taxon>Dikarya</taxon>
        <taxon>Ascomycota</taxon>
        <taxon>Pezizomycotina</taxon>
        <taxon>Eurotiomycetes</taxon>
        <taxon>Eurotiomycetidae</taxon>
        <taxon>Onygenales</taxon>
        <taxon>Arthrodermataceae</taxon>
        <taxon>Trichophyton</taxon>
    </lineage>
</organism>
<proteinExistence type="predicted"/>
<dbReference type="AlphaFoldDB" id="F2PS19"/>
<sequence>MIDQSEKRSNFGGSSYEGCDCATLGEQALHLHHVSTCADNIVPHPLWNSVFASVWGVKELAATPFTIRSSRSFTKQIRRKTLPLIMVVNCHAPARAATPCPLVKTLSVWWPRDLTFIIPVTASHS</sequence>
<dbReference type="HOGENOM" id="CLU_1994232_0_0_1"/>
<evidence type="ECO:0000313" key="1">
    <source>
        <dbReference type="EMBL" id="EGE04687.1"/>
    </source>
</evidence>
<evidence type="ECO:0000313" key="2">
    <source>
        <dbReference type="Proteomes" id="UP000009169"/>
    </source>
</evidence>
<name>F2PS19_TRIEC</name>
<keyword evidence="2" id="KW-1185">Reference proteome</keyword>
<reference evidence="2" key="1">
    <citation type="journal article" date="2012" name="MBio">
        <title>Comparative genome analysis of Trichophyton rubrum and related dermatophytes reveals candidate genes involved in infection.</title>
        <authorList>
            <person name="Martinez D.A."/>
            <person name="Oliver B.G."/>
            <person name="Graeser Y."/>
            <person name="Goldberg J.M."/>
            <person name="Li W."/>
            <person name="Martinez-Rossi N.M."/>
            <person name="Monod M."/>
            <person name="Shelest E."/>
            <person name="Barton R.C."/>
            <person name="Birch E."/>
            <person name="Brakhage A.A."/>
            <person name="Chen Z."/>
            <person name="Gurr S.J."/>
            <person name="Heiman D."/>
            <person name="Heitman J."/>
            <person name="Kosti I."/>
            <person name="Rossi A."/>
            <person name="Saif S."/>
            <person name="Samalova M."/>
            <person name="Saunders C.W."/>
            <person name="Shea T."/>
            <person name="Summerbell R.C."/>
            <person name="Xu J."/>
            <person name="Young S."/>
            <person name="Zeng Q."/>
            <person name="Birren B.W."/>
            <person name="Cuomo C.A."/>
            <person name="White T.C."/>
        </authorList>
    </citation>
    <scope>NUCLEOTIDE SEQUENCE [LARGE SCALE GENOMIC DNA]</scope>
    <source>
        <strain evidence="2">ATCC MYA-4606 / CBS 127.97</strain>
    </source>
</reference>
<dbReference type="EMBL" id="DS995734">
    <property type="protein sequence ID" value="EGE04687.1"/>
    <property type="molecule type" value="Genomic_DNA"/>
</dbReference>
<dbReference type="VEuPathDB" id="FungiDB:TEQG_03554"/>
<dbReference type="Proteomes" id="UP000009169">
    <property type="component" value="Unassembled WGS sequence"/>
</dbReference>
<protein>
    <submittedName>
        <fullName evidence="1">Uncharacterized protein</fullName>
    </submittedName>
</protein>
<accession>F2PS19</accession>
<gene>
    <name evidence="1" type="ORF">TEQG_03554</name>
</gene>